<feature type="signal peptide" evidence="2">
    <location>
        <begin position="1"/>
        <end position="23"/>
    </location>
</feature>
<dbReference type="Pfam" id="PF13517">
    <property type="entry name" value="FG-GAP_3"/>
    <property type="match status" value="3"/>
</dbReference>
<gene>
    <name evidence="3" type="ORF">G3M70_00415</name>
</gene>
<dbReference type="SUPFAM" id="SSF69318">
    <property type="entry name" value="Integrin alpha N-terminal domain"/>
    <property type="match status" value="1"/>
</dbReference>
<proteinExistence type="predicted"/>
<feature type="chain" id="PRO_5032926744" evidence="2">
    <location>
        <begin position="24"/>
        <end position="398"/>
    </location>
</feature>
<accession>A0A7T0BT36</accession>
<dbReference type="PANTHER" id="PTHR46580">
    <property type="entry name" value="SENSOR KINASE-RELATED"/>
    <property type="match status" value="1"/>
</dbReference>
<dbReference type="InterPro" id="IPR013517">
    <property type="entry name" value="FG-GAP"/>
</dbReference>
<dbReference type="PROSITE" id="PS51257">
    <property type="entry name" value="PROKAR_LIPOPROTEIN"/>
    <property type="match status" value="1"/>
</dbReference>
<reference evidence="3 4" key="1">
    <citation type="submission" date="2020-02" db="EMBL/GenBank/DDBJ databases">
        <title>Genomic and physiological characterization of two novel Nitrospinaceae genera.</title>
        <authorList>
            <person name="Mueller A.J."/>
            <person name="Jung M.-Y."/>
            <person name="Strachan C.R."/>
            <person name="Herbold C.W."/>
            <person name="Kirkegaard R.H."/>
            <person name="Daims H."/>
        </authorList>
    </citation>
    <scope>NUCLEOTIDE SEQUENCE [LARGE SCALE GENOMIC DNA]</scope>
    <source>
        <strain evidence="3">EB</strain>
    </source>
</reference>
<name>A0A7T0BT36_9BACT</name>
<sequence length="398" mass="43298">MKIKQLFLSFAVLIFGLSLLACSDSKPPKKKLKIPRLFLLSGVADTGKEPSFLVSDDFNNDSNLDLLVANSAEHTLSYLKGNGDGSFKEGIKLKAGADPICIAVADFNNDKLPDFAELNYQDQTIHVFINTGNSFRDTGEILKPGKIPINLTAADFNGDGLTDLVVSLRFHKVAFLWGKGNGLFSEPEHHPVKGQPTGIISGDYDNDGILDMAVALAGTGKTGIQLFWGKGGGKFLPSNLFRGGRQPLTIINLDANNDGYMDLLTSSNSFHAITMILNNKDRTFKALEDFSAGEFPKFVASYDFTGDNIPDLAISNATNDTISVLLGFGDGTFTYPAKEHRVEEYPQGIVVGDFNKDGKMDIAVSCRDKNMINVLTKRNLPQGFSIYQPEPEPEAEPS</sequence>
<dbReference type="Proteomes" id="UP000594688">
    <property type="component" value="Chromosome"/>
</dbReference>
<evidence type="ECO:0000256" key="1">
    <source>
        <dbReference type="ARBA" id="ARBA00022729"/>
    </source>
</evidence>
<keyword evidence="1 2" id="KW-0732">Signal</keyword>
<evidence type="ECO:0000256" key="2">
    <source>
        <dbReference type="SAM" id="SignalP"/>
    </source>
</evidence>
<organism evidence="3 4">
    <name type="scientific">Candidatus Nitronauta litoralis</name>
    <dbReference type="NCBI Taxonomy" id="2705533"/>
    <lineage>
        <taxon>Bacteria</taxon>
        <taxon>Pseudomonadati</taxon>
        <taxon>Nitrospinota/Tectimicrobiota group</taxon>
        <taxon>Nitrospinota</taxon>
        <taxon>Nitrospinia</taxon>
        <taxon>Nitrospinales</taxon>
        <taxon>Nitrospinaceae</taxon>
        <taxon>Candidatus Nitronauta</taxon>
    </lineage>
</organism>
<evidence type="ECO:0000313" key="3">
    <source>
        <dbReference type="EMBL" id="QPJ60431.1"/>
    </source>
</evidence>
<evidence type="ECO:0000313" key="4">
    <source>
        <dbReference type="Proteomes" id="UP000594688"/>
    </source>
</evidence>
<dbReference type="KEGG" id="nli:G3M70_00415"/>
<protein>
    <submittedName>
        <fullName evidence="3">VCBS repeat-containing protein</fullName>
    </submittedName>
</protein>
<dbReference type="AlphaFoldDB" id="A0A7T0BT36"/>
<dbReference type="EMBL" id="CP048685">
    <property type="protein sequence ID" value="QPJ60431.1"/>
    <property type="molecule type" value="Genomic_DNA"/>
</dbReference>
<dbReference type="Gene3D" id="2.130.10.130">
    <property type="entry name" value="Integrin alpha, N-terminal"/>
    <property type="match status" value="2"/>
</dbReference>
<dbReference type="InterPro" id="IPR028994">
    <property type="entry name" value="Integrin_alpha_N"/>
</dbReference>